<keyword evidence="3 6" id="KW-1133">Transmembrane helix</keyword>
<dbReference type="PANTHER" id="PTHR43027:SF2">
    <property type="entry name" value="TRANSPORT PERMEASE PROTEIN"/>
    <property type="match status" value="1"/>
</dbReference>
<feature type="transmembrane region" description="Helical" evidence="6">
    <location>
        <begin position="62"/>
        <end position="80"/>
    </location>
</feature>
<keyword evidence="4 6" id="KW-0472">Membrane</keyword>
<feature type="domain" description="ABC-2 type transporter transmembrane" evidence="7">
    <location>
        <begin position="4"/>
        <end position="202"/>
    </location>
</feature>
<keyword evidence="2 6" id="KW-0812">Transmembrane</keyword>
<dbReference type="InterPro" id="IPR013525">
    <property type="entry name" value="ABC2_TM"/>
</dbReference>
<organism evidence="8 9">
    <name type="scientific">Raineyella antarctica</name>
    <dbReference type="NCBI Taxonomy" id="1577474"/>
    <lineage>
        <taxon>Bacteria</taxon>
        <taxon>Bacillati</taxon>
        <taxon>Actinomycetota</taxon>
        <taxon>Actinomycetes</taxon>
        <taxon>Propionibacteriales</taxon>
        <taxon>Propionibacteriaceae</taxon>
        <taxon>Raineyella</taxon>
    </lineage>
</organism>
<dbReference type="PANTHER" id="PTHR43027">
    <property type="entry name" value="DOXORUBICIN RESISTANCE ABC TRANSPORTER PERMEASE PROTEIN DRRC-RELATED"/>
    <property type="match status" value="1"/>
</dbReference>
<feature type="transmembrane region" description="Helical" evidence="6">
    <location>
        <begin position="219"/>
        <end position="239"/>
    </location>
</feature>
<dbReference type="EMBL" id="FMYF01000001">
    <property type="protein sequence ID" value="SDB79769.1"/>
    <property type="molecule type" value="Genomic_DNA"/>
</dbReference>
<feature type="transmembrane region" description="Helical" evidence="6">
    <location>
        <begin position="101"/>
        <end position="126"/>
    </location>
</feature>
<evidence type="ECO:0000256" key="4">
    <source>
        <dbReference type="ARBA" id="ARBA00023136"/>
    </source>
</evidence>
<evidence type="ECO:0000256" key="6">
    <source>
        <dbReference type="SAM" id="Phobius"/>
    </source>
</evidence>
<dbReference type="GO" id="GO:0043190">
    <property type="term" value="C:ATP-binding cassette (ABC) transporter complex"/>
    <property type="evidence" value="ECO:0007669"/>
    <property type="project" value="InterPro"/>
</dbReference>
<comment type="subcellular location">
    <subcellularLocation>
        <location evidence="1">Membrane</location>
        <topology evidence="1">Multi-pass membrane protein</topology>
    </subcellularLocation>
</comment>
<dbReference type="InterPro" id="IPR000412">
    <property type="entry name" value="ABC_2_transport"/>
</dbReference>
<dbReference type="STRING" id="1577474.GA0111570_10138"/>
<accession>A0A1G6GCY2</accession>
<feature type="transmembrane region" description="Helical" evidence="6">
    <location>
        <begin position="21"/>
        <end position="42"/>
    </location>
</feature>
<dbReference type="PIRSF" id="PIRSF006648">
    <property type="entry name" value="DrrB"/>
    <property type="match status" value="1"/>
</dbReference>
<name>A0A1G6GCY2_9ACTN</name>
<dbReference type="GO" id="GO:0140359">
    <property type="term" value="F:ABC-type transporter activity"/>
    <property type="evidence" value="ECO:0007669"/>
    <property type="project" value="InterPro"/>
</dbReference>
<dbReference type="Proteomes" id="UP000199086">
    <property type="component" value="Unassembled WGS sequence"/>
</dbReference>
<dbReference type="InterPro" id="IPR052902">
    <property type="entry name" value="ABC-2_transporter"/>
</dbReference>
<feature type="transmembrane region" description="Helical" evidence="6">
    <location>
        <begin position="138"/>
        <end position="158"/>
    </location>
</feature>
<dbReference type="OrthoDB" id="3217868at2"/>
<dbReference type="RefSeq" id="WP_092605176.1">
    <property type="nucleotide sequence ID" value="NZ_FMYF01000001.1"/>
</dbReference>
<gene>
    <name evidence="8" type="ORF">GA0111570_10138</name>
</gene>
<keyword evidence="5" id="KW-0046">Antibiotic resistance</keyword>
<protein>
    <submittedName>
        <fullName evidence="8">ABC-2 type transport system permease protein</fullName>
    </submittedName>
</protein>
<dbReference type="GO" id="GO:0046677">
    <property type="term" value="P:response to antibiotic"/>
    <property type="evidence" value="ECO:0007669"/>
    <property type="project" value="UniProtKB-KW"/>
</dbReference>
<evidence type="ECO:0000313" key="8">
    <source>
        <dbReference type="EMBL" id="SDB79769.1"/>
    </source>
</evidence>
<evidence type="ECO:0000256" key="3">
    <source>
        <dbReference type="ARBA" id="ARBA00022989"/>
    </source>
</evidence>
<sequence length="245" mass="25830">MSATTALFRNELRLTLRTPAIVIWTVVIPVVAIIVMCSIPGARQPLEAFGGLSVVEAYQPTLVVFAASMLALQMMPMILGQYRELGFLRRLRTTPAHPGNLLAAVLALILVIILVVGLFLSTLPLFFGLGSVGRQTLVVLLLIPCAAAFLAVGALLAAVIPNPRVASGVGSATAAVMWFAAGMWVPRAVFPGWLATVADWTPGGAVASLLTSAATGAAIGWQPLVCLVAWTVIGFTVAIRTFRWE</sequence>
<proteinExistence type="predicted"/>
<evidence type="ECO:0000256" key="5">
    <source>
        <dbReference type="ARBA" id="ARBA00023251"/>
    </source>
</evidence>
<evidence type="ECO:0000256" key="1">
    <source>
        <dbReference type="ARBA" id="ARBA00004141"/>
    </source>
</evidence>
<reference evidence="8 9" key="1">
    <citation type="submission" date="2016-06" db="EMBL/GenBank/DDBJ databases">
        <authorList>
            <person name="Olsen C.W."/>
            <person name="Carey S."/>
            <person name="Hinshaw L."/>
            <person name="Karasin A.I."/>
        </authorList>
    </citation>
    <scope>NUCLEOTIDE SEQUENCE [LARGE SCALE GENOMIC DNA]</scope>
    <source>
        <strain evidence="8 9">LZ-22</strain>
    </source>
</reference>
<keyword evidence="9" id="KW-1185">Reference proteome</keyword>
<evidence type="ECO:0000259" key="7">
    <source>
        <dbReference type="Pfam" id="PF01061"/>
    </source>
</evidence>
<feature type="transmembrane region" description="Helical" evidence="6">
    <location>
        <begin position="165"/>
        <end position="185"/>
    </location>
</feature>
<evidence type="ECO:0000256" key="2">
    <source>
        <dbReference type="ARBA" id="ARBA00022692"/>
    </source>
</evidence>
<dbReference type="Pfam" id="PF01061">
    <property type="entry name" value="ABC2_membrane"/>
    <property type="match status" value="1"/>
</dbReference>
<dbReference type="AlphaFoldDB" id="A0A1G6GCY2"/>
<evidence type="ECO:0000313" key="9">
    <source>
        <dbReference type="Proteomes" id="UP000199086"/>
    </source>
</evidence>